<feature type="transmembrane region" description="Helical" evidence="6">
    <location>
        <begin position="369"/>
        <end position="390"/>
    </location>
</feature>
<evidence type="ECO:0000256" key="6">
    <source>
        <dbReference type="SAM" id="Phobius"/>
    </source>
</evidence>
<evidence type="ECO:0000313" key="8">
    <source>
        <dbReference type="Proteomes" id="UP000282926"/>
    </source>
</evidence>
<proteinExistence type="predicted"/>
<dbReference type="PANTHER" id="PTHR42770">
    <property type="entry name" value="AMINO ACID TRANSPORTER-RELATED"/>
    <property type="match status" value="1"/>
</dbReference>
<dbReference type="InterPro" id="IPR002293">
    <property type="entry name" value="AA/rel_permease1"/>
</dbReference>
<evidence type="ECO:0000256" key="4">
    <source>
        <dbReference type="ARBA" id="ARBA00022989"/>
    </source>
</evidence>
<dbReference type="EMBL" id="SADD01000001">
    <property type="protein sequence ID" value="RVU48523.1"/>
    <property type="molecule type" value="Genomic_DNA"/>
</dbReference>
<evidence type="ECO:0000256" key="1">
    <source>
        <dbReference type="ARBA" id="ARBA00004651"/>
    </source>
</evidence>
<feature type="transmembrane region" description="Helical" evidence="6">
    <location>
        <begin position="222"/>
        <end position="244"/>
    </location>
</feature>
<keyword evidence="2" id="KW-1003">Cell membrane</keyword>
<keyword evidence="3 6" id="KW-0812">Transmembrane</keyword>
<dbReference type="PANTHER" id="PTHR42770:SF11">
    <property type="entry name" value="INNER MEMBRANE TRANSPORT PROTEIN YBAT"/>
    <property type="match status" value="1"/>
</dbReference>
<feature type="transmembrane region" description="Helical" evidence="6">
    <location>
        <begin position="182"/>
        <end position="201"/>
    </location>
</feature>
<feature type="transmembrane region" description="Helical" evidence="6">
    <location>
        <begin position="264"/>
        <end position="285"/>
    </location>
</feature>
<feature type="transmembrane region" description="Helical" evidence="6">
    <location>
        <begin position="40"/>
        <end position="60"/>
    </location>
</feature>
<feature type="transmembrane region" description="Helical" evidence="6">
    <location>
        <begin position="321"/>
        <end position="339"/>
    </location>
</feature>
<dbReference type="Pfam" id="PF13520">
    <property type="entry name" value="AA_permease_2"/>
    <property type="match status" value="1"/>
</dbReference>
<dbReference type="PIRSF" id="PIRSF006060">
    <property type="entry name" value="AA_transporter"/>
    <property type="match status" value="1"/>
</dbReference>
<comment type="subcellular location">
    <subcellularLocation>
        <location evidence="1">Cell membrane</location>
        <topology evidence="1">Multi-pass membrane protein</topology>
    </subcellularLocation>
</comment>
<organism evidence="7 8">
    <name type="scientific">Lujinxingia sediminis</name>
    <dbReference type="NCBI Taxonomy" id="2480984"/>
    <lineage>
        <taxon>Bacteria</taxon>
        <taxon>Deltaproteobacteria</taxon>
        <taxon>Bradymonadales</taxon>
        <taxon>Lujinxingiaceae</taxon>
        <taxon>Lujinxingia</taxon>
    </lineage>
</organism>
<evidence type="ECO:0000256" key="5">
    <source>
        <dbReference type="ARBA" id="ARBA00023136"/>
    </source>
</evidence>
<keyword evidence="8" id="KW-1185">Reference proteome</keyword>
<feature type="transmembrane region" description="Helical" evidence="6">
    <location>
        <begin position="396"/>
        <end position="414"/>
    </location>
</feature>
<feature type="transmembrane region" description="Helical" evidence="6">
    <location>
        <begin position="120"/>
        <end position="138"/>
    </location>
</feature>
<sequence>MDPSESKLGFSGTWSMAVGGMVGGGIFSTLGVVVGIAGAWAWLSFVAAGLIALAAGYSYVKLAVSYGEGGGAFTFLRNINAEGFAGSLSWVLIVGYVLTNAVYAFTFGHYLGYVVGLGPWFPRAAGVAIMLVFVALNLRGVGEAGGVEIILVWFKLAVLVGLAGWGLASWNPSMLSRGVPDAGIWAALFGAASVFMAYEGFQLLTYDYDDIRNPHTTLPSAVLSAIVIVIVVYVLVALGTAMLIGADQVLQHKEVALAIAGRQAFGTIGLVVVTIAAAFSTGSAINSTLFATARLTYTVAEDGELPEALDHKNAAGIPDRAVIGLGTVAAALAAVGTLTTLVETASLAFLVTFAIVCGLAFQKHAGSRIITGLGALSAAAASVALVVRLVRTDPMAIVFLGLLIVIAVFGRPVLLRHMRTKKSD</sequence>
<evidence type="ECO:0000256" key="2">
    <source>
        <dbReference type="ARBA" id="ARBA00022475"/>
    </source>
</evidence>
<keyword evidence="5 6" id="KW-0472">Membrane</keyword>
<keyword evidence="4 6" id="KW-1133">Transmembrane helix</keyword>
<dbReference type="Proteomes" id="UP000282926">
    <property type="component" value="Unassembled WGS sequence"/>
</dbReference>
<evidence type="ECO:0000256" key="3">
    <source>
        <dbReference type="ARBA" id="ARBA00022692"/>
    </source>
</evidence>
<protein>
    <submittedName>
        <fullName evidence="7">Amino acid permease</fullName>
    </submittedName>
</protein>
<gene>
    <name evidence="7" type="ORF">EA187_03560</name>
</gene>
<feature type="transmembrane region" description="Helical" evidence="6">
    <location>
        <begin position="12"/>
        <end position="34"/>
    </location>
</feature>
<evidence type="ECO:0000313" key="7">
    <source>
        <dbReference type="EMBL" id="RVU48523.1"/>
    </source>
</evidence>
<accession>A0ABY0CXX0</accession>
<feature type="transmembrane region" description="Helical" evidence="6">
    <location>
        <begin position="345"/>
        <end position="362"/>
    </location>
</feature>
<name>A0ABY0CXX0_9DELT</name>
<feature type="transmembrane region" description="Helical" evidence="6">
    <location>
        <begin position="81"/>
        <end position="105"/>
    </location>
</feature>
<feature type="transmembrane region" description="Helical" evidence="6">
    <location>
        <begin position="150"/>
        <end position="170"/>
    </location>
</feature>
<reference evidence="7 8" key="1">
    <citation type="submission" date="2019-01" db="EMBL/GenBank/DDBJ databases">
        <title>Lujinxingia litoralis gen. nov., sp. nov. and Lujinxingia sediminis gen. nov., sp. nov., new members in the order Bradymonadales, isolated from coastal sediment.</title>
        <authorList>
            <person name="Li C.-M."/>
        </authorList>
    </citation>
    <scope>NUCLEOTIDE SEQUENCE [LARGE SCALE GENOMIC DNA]</scope>
    <source>
        <strain evidence="7 8">SEH01</strain>
    </source>
</reference>
<comment type="caution">
    <text evidence="7">The sequence shown here is derived from an EMBL/GenBank/DDBJ whole genome shotgun (WGS) entry which is preliminary data.</text>
</comment>
<dbReference type="Gene3D" id="1.20.1740.10">
    <property type="entry name" value="Amino acid/polyamine transporter I"/>
    <property type="match status" value="1"/>
</dbReference>
<dbReference type="RefSeq" id="WP_127779196.1">
    <property type="nucleotide sequence ID" value="NZ_SADD01000001.1"/>
</dbReference>
<dbReference type="InterPro" id="IPR050367">
    <property type="entry name" value="APC_superfamily"/>
</dbReference>